<evidence type="ECO:0000256" key="3">
    <source>
        <dbReference type="ARBA" id="ARBA00023125"/>
    </source>
</evidence>
<protein>
    <submittedName>
        <fullName evidence="9">Transcription factor AP-4</fullName>
    </submittedName>
</protein>
<gene>
    <name evidence="9" type="primary">TFAP4</name>
    <name evidence="9" type="ORF">CEXT_70802</name>
</gene>
<reference evidence="9 10" key="1">
    <citation type="submission" date="2021-06" db="EMBL/GenBank/DDBJ databases">
        <title>Caerostris extrusa draft genome.</title>
        <authorList>
            <person name="Kono N."/>
            <person name="Arakawa K."/>
        </authorList>
    </citation>
    <scope>NUCLEOTIDE SEQUENCE [LARGE SCALE GENOMIC DNA]</scope>
</reference>
<keyword evidence="3" id="KW-0238">DNA-binding</keyword>
<dbReference type="AlphaFoldDB" id="A0AAV4YGN7"/>
<dbReference type="Proteomes" id="UP001054945">
    <property type="component" value="Unassembled WGS sequence"/>
</dbReference>
<dbReference type="GO" id="GO:0046983">
    <property type="term" value="F:protein dimerization activity"/>
    <property type="evidence" value="ECO:0007669"/>
    <property type="project" value="InterPro"/>
</dbReference>
<keyword evidence="5" id="KW-0539">Nucleus</keyword>
<dbReference type="GO" id="GO:0000981">
    <property type="term" value="F:DNA-binding transcription factor activity, RNA polymerase II-specific"/>
    <property type="evidence" value="ECO:0007669"/>
    <property type="project" value="TreeGrafter"/>
</dbReference>
<dbReference type="Pfam" id="PF00010">
    <property type="entry name" value="HLH"/>
    <property type="match status" value="1"/>
</dbReference>
<sequence>MAFYHRNSERKRMAHDYRRQEEEVVGSLCRLGSRPVSPKSLLEQEKRIRREIANSNERRRMQSINAGFQCLRALLPHRDGEKLSKAAILQSTADYVYQLEQEKTRLLEQNSQLMRRFPNLPHINHDSDGSCSDSPISKRKKREPADFVDEGIGSYSPSRSENGAEEVKREMIDLKIQLQHEKTLRLILEEQVRNLEARLYSSRSDSSEPMHFQYHSGTEENIKSSINLGHESGLGSPQSQVSSQDLESAHEISLRDSSPELTAVVVNTCFIVIPDDISASNTQDAMHKVSTSKQNLATIVEAIRHVEGDHLFQDDPTESKETQSFNKEKLSPTKHQYTEQIEHPVLFTNSDFSFQHQIIRSAPLTQSRPGVIVSNLS</sequence>
<dbReference type="PANTHER" id="PTHR15741:SF27">
    <property type="entry name" value="TRANSCRIPTION FACTOR AP-4"/>
    <property type="match status" value="1"/>
</dbReference>
<dbReference type="SMART" id="SM00353">
    <property type="entry name" value="HLH"/>
    <property type="match status" value="1"/>
</dbReference>
<dbReference type="InterPro" id="IPR036638">
    <property type="entry name" value="HLH_DNA-bd_sf"/>
</dbReference>
<proteinExistence type="predicted"/>
<keyword evidence="2" id="KW-0805">Transcription regulation</keyword>
<evidence type="ECO:0000256" key="2">
    <source>
        <dbReference type="ARBA" id="ARBA00023015"/>
    </source>
</evidence>
<feature type="coiled-coil region" evidence="6">
    <location>
        <begin position="164"/>
        <end position="198"/>
    </location>
</feature>
<dbReference type="InterPro" id="IPR052207">
    <property type="entry name" value="Max-like/E-box_TFs"/>
</dbReference>
<feature type="region of interest" description="Disordered" evidence="7">
    <location>
        <begin position="312"/>
        <end position="334"/>
    </location>
</feature>
<evidence type="ECO:0000259" key="8">
    <source>
        <dbReference type="PROSITE" id="PS50888"/>
    </source>
</evidence>
<dbReference type="GO" id="GO:0000978">
    <property type="term" value="F:RNA polymerase II cis-regulatory region sequence-specific DNA binding"/>
    <property type="evidence" value="ECO:0007669"/>
    <property type="project" value="TreeGrafter"/>
</dbReference>
<evidence type="ECO:0000256" key="1">
    <source>
        <dbReference type="ARBA" id="ARBA00004123"/>
    </source>
</evidence>
<evidence type="ECO:0000256" key="5">
    <source>
        <dbReference type="ARBA" id="ARBA00023242"/>
    </source>
</evidence>
<organism evidence="9 10">
    <name type="scientific">Caerostris extrusa</name>
    <name type="common">Bark spider</name>
    <name type="synonym">Caerostris bankana</name>
    <dbReference type="NCBI Taxonomy" id="172846"/>
    <lineage>
        <taxon>Eukaryota</taxon>
        <taxon>Metazoa</taxon>
        <taxon>Ecdysozoa</taxon>
        <taxon>Arthropoda</taxon>
        <taxon>Chelicerata</taxon>
        <taxon>Arachnida</taxon>
        <taxon>Araneae</taxon>
        <taxon>Araneomorphae</taxon>
        <taxon>Entelegynae</taxon>
        <taxon>Araneoidea</taxon>
        <taxon>Araneidae</taxon>
        <taxon>Caerostris</taxon>
    </lineage>
</organism>
<dbReference type="SUPFAM" id="SSF47459">
    <property type="entry name" value="HLH, helix-loop-helix DNA-binding domain"/>
    <property type="match status" value="1"/>
</dbReference>
<feature type="region of interest" description="Disordered" evidence="7">
    <location>
        <begin position="120"/>
        <end position="143"/>
    </location>
</feature>
<accession>A0AAV4YGN7</accession>
<evidence type="ECO:0000256" key="6">
    <source>
        <dbReference type="SAM" id="Coils"/>
    </source>
</evidence>
<dbReference type="EMBL" id="BPLR01019234">
    <property type="protein sequence ID" value="GIZ05196.1"/>
    <property type="molecule type" value="Genomic_DNA"/>
</dbReference>
<comment type="subcellular location">
    <subcellularLocation>
        <location evidence="1">Nucleus</location>
    </subcellularLocation>
</comment>
<keyword evidence="6" id="KW-0175">Coiled coil</keyword>
<dbReference type="GO" id="GO:0005634">
    <property type="term" value="C:nucleus"/>
    <property type="evidence" value="ECO:0007669"/>
    <property type="project" value="UniProtKB-SubCell"/>
</dbReference>
<comment type="caution">
    <text evidence="9">The sequence shown here is derived from an EMBL/GenBank/DDBJ whole genome shotgun (WGS) entry which is preliminary data.</text>
</comment>
<dbReference type="CDD" id="cd11419">
    <property type="entry name" value="bHLHzip_TFAP4"/>
    <property type="match status" value="1"/>
</dbReference>
<dbReference type="Gene3D" id="4.10.280.10">
    <property type="entry name" value="Helix-loop-helix DNA-binding domain"/>
    <property type="match status" value="1"/>
</dbReference>
<evidence type="ECO:0000256" key="7">
    <source>
        <dbReference type="SAM" id="MobiDB-lite"/>
    </source>
</evidence>
<evidence type="ECO:0000313" key="9">
    <source>
        <dbReference type="EMBL" id="GIZ05196.1"/>
    </source>
</evidence>
<feature type="domain" description="BHLH" evidence="8">
    <location>
        <begin position="48"/>
        <end position="99"/>
    </location>
</feature>
<dbReference type="PANTHER" id="PTHR15741">
    <property type="entry name" value="BASIC HELIX-LOOP-HELIX ZIP TRANSCRIPTION FACTOR"/>
    <property type="match status" value="1"/>
</dbReference>
<evidence type="ECO:0000256" key="4">
    <source>
        <dbReference type="ARBA" id="ARBA00023163"/>
    </source>
</evidence>
<keyword evidence="10" id="KW-1185">Reference proteome</keyword>
<evidence type="ECO:0000313" key="10">
    <source>
        <dbReference type="Proteomes" id="UP001054945"/>
    </source>
</evidence>
<dbReference type="PROSITE" id="PS50888">
    <property type="entry name" value="BHLH"/>
    <property type="match status" value="1"/>
</dbReference>
<name>A0AAV4YGN7_CAEEX</name>
<keyword evidence="4" id="KW-0804">Transcription</keyword>
<dbReference type="InterPro" id="IPR011598">
    <property type="entry name" value="bHLH_dom"/>
</dbReference>